<comment type="caution">
    <text evidence="13">The sequence shown here is derived from an EMBL/GenBank/DDBJ whole genome shotgun (WGS) entry which is preliminary data.</text>
</comment>
<reference evidence="13 14" key="2">
    <citation type="submission" date="2020-02" db="EMBL/GenBank/DDBJ databases">
        <title>Genome sequences of Thiorhodococcus mannitoliphagus and Thiorhodococcus minor, purple sulfur photosynthetic bacteria in the gammaproteobacterial family, Chromatiaceae.</title>
        <authorList>
            <person name="Aviles F.A."/>
            <person name="Meyer T.E."/>
            <person name="Kyndt J.A."/>
        </authorList>
    </citation>
    <scope>NUCLEOTIDE SEQUENCE [LARGE SCALE GENOMIC DNA]</scope>
    <source>
        <strain evidence="13 14">DSM 18266</strain>
    </source>
</reference>
<dbReference type="Pfam" id="PF00999">
    <property type="entry name" value="Na_H_Exchanger"/>
    <property type="match status" value="1"/>
</dbReference>
<dbReference type="GO" id="GO:0015297">
    <property type="term" value="F:antiporter activity"/>
    <property type="evidence" value="ECO:0007669"/>
    <property type="project" value="UniProtKB-KW"/>
</dbReference>
<evidence type="ECO:0000256" key="8">
    <source>
        <dbReference type="ARBA" id="ARBA00023136"/>
    </source>
</evidence>
<sequence length="617" mass="66071">MTPLTETLALIAALGIAAQWLGWRLKIPTIVLLVAFGILIGPVFGLIRPSEALGPAFPSLISLGVAVILFEGGLSLRWHELKQTATGVKRLVTVGVVLSLGLGTLAAHWIGALSWPVALVFAAIAVVTGPTVILPLLRQARLRRRPASFLKWEGIVNDPTGALLAVLLYEYFVSPGAPDISHTLVELALGLLSAGLLGGVGGWLLGRAYLAGQVPEYLKGPVALGAALAAFGLANLVMEEAGLVAATALGVVLGNMGLPSIEEVRRFKESVAMLLVAGLFLLLTADLDPDILLALDWHSALLILAMLFLVRPLTIGLATIGAGMSWQERLLIGWIAPRGIVAAAVAGVLGPGLAARGYADGDLLLPLVFTLILTTVLLHGFSLGWLARKLDLSASPRQGLLISGANPWSTGLAQALHSYKVPVLITDRAWHRLRRARHAGLPVYFGELLSEHAETELELSDYGSLLAISSNDAYNSLVCAQYTPSFDRWHVFQLAAEPSHASRKPGSGTRGRTFVDGEIQYEDLQRGWYRGWTFQATSITKEFGITQLLEVLPEGALPVLIISKDAGVRLLAADEEIKVEPGHRILWFGTKLERLKTNEDVPKGQEGEPERLPDTSQ</sequence>
<evidence type="ECO:0000259" key="12">
    <source>
        <dbReference type="Pfam" id="PF02254"/>
    </source>
</evidence>
<protein>
    <submittedName>
        <fullName evidence="13">Sodium:proton antiporter</fullName>
    </submittedName>
</protein>
<dbReference type="Gene3D" id="1.20.1530.20">
    <property type="match status" value="1"/>
</dbReference>
<dbReference type="PANTHER" id="PTHR32507:SF0">
    <property type="entry name" value="NA(+)_H(+) ANTIPORTER 2-RELATED"/>
    <property type="match status" value="1"/>
</dbReference>
<dbReference type="InterPro" id="IPR003148">
    <property type="entry name" value="RCK_N"/>
</dbReference>
<name>A0A6P1DW17_9GAMM</name>
<feature type="domain" description="RCK N-terminal" evidence="12">
    <location>
        <begin position="401"/>
        <end position="482"/>
    </location>
</feature>
<reference evidence="14" key="1">
    <citation type="journal article" date="2020" name="Microbiol. Resour. Announc.">
        <title>Draft Genome Sequences of Thiorhodococcus mannitoliphagus and Thiorhodococcus minor, Purple Sulfur Photosynthetic Bacteria in the Gammaproteobacterial Family Chromatiaceae.</title>
        <authorList>
            <person name="Aviles F.A."/>
            <person name="Meyer T.E."/>
            <person name="Kyndt J.A."/>
        </authorList>
    </citation>
    <scope>NUCLEOTIDE SEQUENCE [LARGE SCALE GENOMIC DNA]</scope>
    <source>
        <strain evidence="14">DSM 18266</strain>
    </source>
</reference>
<dbReference type="Pfam" id="PF02254">
    <property type="entry name" value="TrkA_N"/>
    <property type="match status" value="1"/>
</dbReference>
<comment type="subcellular location">
    <subcellularLocation>
        <location evidence="1">Cell membrane</location>
        <topology evidence="1">Multi-pass membrane protein</topology>
    </subcellularLocation>
</comment>
<dbReference type="GO" id="GO:0006813">
    <property type="term" value="P:potassium ion transport"/>
    <property type="evidence" value="ECO:0007669"/>
    <property type="project" value="InterPro"/>
</dbReference>
<keyword evidence="14" id="KW-1185">Reference proteome</keyword>
<keyword evidence="5 10" id="KW-0812">Transmembrane</keyword>
<keyword evidence="3" id="KW-0050">Antiport</keyword>
<feature type="transmembrane region" description="Helical" evidence="10">
    <location>
        <begin position="6"/>
        <end position="23"/>
    </location>
</feature>
<dbReference type="Gene3D" id="3.40.50.720">
    <property type="entry name" value="NAD(P)-binding Rossmann-like Domain"/>
    <property type="match status" value="1"/>
</dbReference>
<feature type="transmembrane region" description="Helical" evidence="10">
    <location>
        <begin position="91"/>
        <end position="111"/>
    </location>
</feature>
<dbReference type="InterPro" id="IPR038770">
    <property type="entry name" value="Na+/solute_symporter_sf"/>
</dbReference>
<keyword evidence="8 10" id="KW-0472">Membrane</keyword>
<evidence type="ECO:0000256" key="2">
    <source>
        <dbReference type="ARBA" id="ARBA00022448"/>
    </source>
</evidence>
<feature type="transmembrane region" description="Helical" evidence="10">
    <location>
        <begin position="117"/>
        <end position="137"/>
    </location>
</feature>
<dbReference type="PANTHER" id="PTHR32507">
    <property type="entry name" value="NA(+)/H(+) ANTIPORTER 1"/>
    <property type="match status" value="1"/>
</dbReference>
<keyword evidence="4" id="KW-1003">Cell membrane</keyword>
<feature type="transmembrane region" description="Helical" evidence="10">
    <location>
        <begin position="184"/>
        <end position="205"/>
    </location>
</feature>
<gene>
    <name evidence="13" type="ORF">G3480_18900</name>
</gene>
<dbReference type="GO" id="GO:1902600">
    <property type="term" value="P:proton transmembrane transport"/>
    <property type="evidence" value="ECO:0007669"/>
    <property type="project" value="InterPro"/>
</dbReference>
<dbReference type="SUPFAM" id="SSF51735">
    <property type="entry name" value="NAD(P)-binding Rossmann-fold domains"/>
    <property type="match status" value="1"/>
</dbReference>
<feature type="transmembrane region" description="Helical" evidence="10">
    <location>
        <begin position="241"/>
        <end position="258"/>
    </location>
</feature>
<dbReference type="AlphaFoldDB" id="A0A6P1DW17"/>
<proteinExistence type="predicted"/>
<evidence type="ECO:0000256" key="6">
    <source>
        <dbReference type="ARBA" id="ARBA00022989"/>
    </source>
</evidence>
<evidence type="ECO:0000256" key="3">
    <source>
        <dbReference type="ARBA" id="ARBA00022449"/>
    </source>
</evidence>
<accession>A0A6P1DW17</accession>
<evidence type="ECO:0000256" key="9">
    <source>
        <dbReference type="SAM" id="MobiDB-lite"/>
    </source>
</evidence>
<evidence type="ECO:0000256" key="1">
    <source>
        <dbReference type="ARBA" id="ARBA00004651"/>
    </source>
</evidence>
<feature type="domain" description="Cation/H+ exchanger transmembrane" evidence="11">
    <location>
        <begin position="12"/>
        <end position="388"/>
    </location>
</feature>
<evidence type="ECO:0000313" key="13">
    <source>
        <dbReference type="EMBL" id="NEX22348.1"/>
    </source>
</evidence>
<evidence type="ECO:0000256" key="7">
    <source>
        <dbReference type="ARBA" id="ARBA00023065"/>
    </source>
</evidence>
<dbReference type="RefSeq" id="WP_164655444.1">
    <property type="nucleotide sequence ID" value="NZ_JAAIJR010000095.1"/>
</dbReference>
<feature type="region of interest" description="Disordered" evidence="9">
    <location>
        <begin position="598"/>
        <end position="617"/>
    </location>
</feature>
<dbReference type="GO" id="GO:0005886">
    <property type="term" value="C:plasma membrane"/>
    <property type="evidence" value="ECO:0007669"/>
    <property type="project" value="UniProtKB-SubCell"/>
</dbReference>
<keyword evidence="7" id="KW-0406">Ion transport</keyword>
<feature type="transmembrane region" description="Helical" evidence="10">
    <location>
        <begin position="53"/>
        <end position="70"/>
    </location>
</feature>
<dbReference type="InterPro" id="IPR036291">
    <property type="entry name" value="NAD(P)-bd_dom_sf"/>
</dbReference>
<evidence type="ECO:0000256" key="5">
    <source>
        <dbReference type="ARBA" id="ARBA00022692"/>
    </source>
</evidence>
<keyword evidence="2" id="KW-0813">Transport</keyword>
<feature type="transmembrane region" description="Helical" evidence="10">
    <location>
        <begin position="330"/>
        <end position="351"/>
    </location>
</feature>
<feature type="transmembrane region" description="Helical" evidence="10">
    <location>
        <begin position="270"/>
        <end position="287"/>
    </location>
</feature>
<feature type="transmembrane region" description="Helical" evidence="10">
    <location>
        <begin position="363"/>
        <end position="387"/>
    </location>
</feature>
<evidence type="ECO:0000256" key="4">
    <source>
        <dbReference type="ARBA" id="ARBA00022475"/>
    </source>
</evidence>
<feature type="transmembrane region" description="Helical" evidence="10">
    <location>
        <begin position="30"/>
        <end position="47"/>
    </location>
</feature>
<evidence type="ECO:0000313" key="14">
    <source>
        <dbReference type="Proteomes" id="UP000471640"/>
    </source>
</evidence>
<keyword evidence="6 10" id="KW-1133">Transmembrane helix</keyword>
<dbReference type="InterPro" id="IPR006153">
    <property type="entry name" value="Cation/H_exchanger_TM"/>
</dbReference>
<dbReference type="Proteomes" id="UP000471640">
    <property type="component" value="Unassembled WGS sequence"/>
</dbReference>
<evidence type="ECO:0000256" key="10">
    <source>
        <dbReference type="SAM" id="Phobius"/>
    </source>
</evidence>
<organism evidence="13 14">
    <name type="scientific">Thiorhodococcus mannitoliphagus</name>
    <dbReference type="NCBI Taxonomy" id="329406"/>
    <lineage>
        <taxon>Bacteria</taxon>
        <taxon>Pseudomonadati</taxon>
        <taxon>Pseudomonadota</taxon>
        <taxon>Gammaproteobacteria</taxon>
        <taxon>Chromatiales</taxon>
        <taxon>Chromatiaceae</taxon>
        <taxon>Thiorhodococcus</taxon>
    </lineage>
</organism>
<feature type="transmembrane region" description="Helical" evidence="10">
    <location>
        <begin position="299"/>
        <end position="318"/>
    </location>
</feature>
<evidence type="ECO:0000259" key="11">
    <source>
        <dbReference type="Pfam" id="PF00999"/>
    </source>
</evidence>
<dbReference type="EMBL" id="JAAIJR010000095">
    <property type="protein sequence ID" value="NEX22348.1"/>
    <property type="molecule type" value="Genomic_DNA"/>
</dbReference>